<reference evidence="1 2" key="1">
    <citation type="submission" date="2016-10" db="EMBL/GenBank/DDBJ databases">
        <authorList>
            <person name="de Groot N.N."/>
        </authorList>
    </citation>
    <scope>NUCLEOTIDE SEQUENCE [LARGE SCALE GENOMIC DNA]</scope>
    <source>
        <strain evidence="1">MBHS1</strain>
    </source>
</reference>
<evidence type="ECO:0000313" key="1">
    <source>
        <dbReference type="EMBL" id="SEH08401.1"/>
    </source>
</evidence>
<proteinExistence type="predicted"/>
<accession>A0A1H6FG67</accession>
<keyword evidence="2" id="KW-1185">Reference proteome</keyword>
<dbReference type="Gene3D" id="3.10.450.710">
    <property type="entry name" value="Tgt2/MlaC"/>
    <property type="match status" value="1"/>
</dbReference>
<dbReference type="OrthoDB" id="9787053at2"/>
<dbReference type="EMBL" id="FMSV02000549">
    <property type="protein sequence ID" value="SEH08401.1"/>
    <property type="molecule type" value="Genomic_DNA"/>
</dbReference>
<dbReference type="InterPro" id="IPR042245">
    <property type="entry name" value="Tgt2/MlaC_sf"/>
</dbReference>
<dbReference type="AlphaFoldDB" id="A0A1H6FG67"/>
<name>A0A1H6FG67_9GAMM</name>
<dbReference type="PANTHER" id="PTHR36573">
    <property type="entry name" value="INTERMEMBRANE PHOSPHOLIPID TRANSPORT SYSTEM BINDING PROTEIN MLAC"/>
    <property type="match status" value="1"/>
</dbReference>
<organism evidence="1 2">
    <name type="scientific">Candidatus Venteria ishoeyi</name>
    <dbReference type="NCBI Taxonomy" id="1899563"/>
    <lineage>
        <taxon>Bacteria</taxon>
        <taxon>Pseudomonadati</taxon>
        <taxon>Pseudomonadota</taxon>
        <taxon>Gammaproteobacteria</taxon>
        <taxon>Thiotrichales</taxon>
        <taxon>Thiotrichaceae</taxon>
        <taxon>Venteria</taxon>
    </lineage>
</organism>
<gene>
    <name evidence="1" type="primary">mlaC</name>
    <name evidence="1" type="ORF">MBHS_04293</name>
</gene>
<sequence>MPIIYYSETNKVISMIKVIKTFFSTVLFGTLFFMYSSQAAEQKKSADPQSLVNETVEHLLITLRNKRSQIEKHPDQIYNLVEAIVLPHFDFDRMSKLVLAKHWKAATEGQKQRFIEQFRALIVRTYALSLLDYTDEKVRYLPMRGELKKRKVTVRTEVIKPGGGKALPIEYNMYLPADAWKVYDVKVDGVSLVLNYRKTYHSKIKQLGLDVLIEEMSQKSNESMQPQS</sequence>
<dbReference type="Pfam" id="PF05494">
    <property type="entry name" value="MlaC"/>
    <property type="match status" value="1"/>
</dbReference>
<dbReference type="PIRSF" id="PIRSF004649">
    <property type="entry name" value="MlaC"/>
    <property type="match status" value="1"/>
</dbReference>
<dbReference type="PANTHER" id="PTHR36573:SF1">
    <property type="entry name" value="INTERMEMBRANE PHOSPHOLIPID TRANSPORT SYSTEM BINDING PROTEIN MLAC"/>
    <property type="match status" value="1"/>
</dbReference>
<dbReference type="InterPro" id="IPR008869">
    <property type="entry name" value="MlaC/ttg2D"/>
</dbReference>
<dbReference type="Proteomes" id="UP000236724">
    <property type="component" value="Unassembled WGS sequence"/>
</dbReference>
<evidence type="ECO:0000313" key="2">
    <source>
        <dbReference type="Proteomes" id="UP000236724"/>
    </source>
</evidence>
<protein>
    <submittedName>
        <fullName evidence="1">Putative phospholipid-binding protein MlaC</fullName>
    </submittedName>
</protein>